<evidence type="ECO:0000259" key="1">
    <source>
        <dbReference type="Pfam" id="PF01425"/>
    </source>
</evidence>
<dbReference type="Pfam" id="PF01425">
    <property type="entry name" value="Amidase"/>
    <property type="match status" value="1"/>
</dbReference>
<dbReference type="PANTHER" id="PTHR42678:SF34">
    <property type="entry name" value="OS04G0183300 PROTEIN"/>
    <property type="match status" value="1"/>
</dbReference>
<dbReference type="SUPFAM" id="SSF75304">
    <property type="entry name" value="Amidase signature (AS) enzymes"/>
    <property type="match status" value="1"/>
</dbReference>
<gene>
    <name evidence="2" type="ORF">GPM918_LOCUS38066</name>
    <name evidence="3" type="ORF">SRO942_LOCUS38859</name>
</gene>
<feature type="non-terminal residue" evidence="2">
    <location>
        <position position="339"/>
    </location>
</feature>
<dbReference type="PANTHER" id="PTHR42678">
    <property type="entry name" value="AMIDASE"/>
    <property type="match status" value="1"/>
</dbReference>
<sequence>SNFRSFNVTRNGWSPRDGAGSSAYVENEDPCGSSSGYAVTTSVGLCAATLGEETDGGIMCPSGYASVVGLKPTVGSTSRAGVIPISHSFDSIGPIGKTVRDVALVLEAIQGIDPRDKATLDLDAVRPHNYTQFFMGTKGFKHMLLGVVRRGIFYNYRYGNIYGNISQEQIDSANDAIKLKYYGAHIHNPADIESIDEIQQGDAEYLVELTEFKQNIANYLSELHHTKLRTLANLIHYNNKHKALEFSEYMPDQIVFEDAQNTTGYNSLEYQAALATCLRLGRTQGIDRTLEKYNLDALIMTGDSAPSAAAIAGYPIMSVPLGYLTENNGINKTIAGTPY</sequence>
<dbReference type="Proteomes" id="UP000663829">
    <property type="component" value="Unassembled WGS sequence"/>
</dbReference>
<name>A0A815V834_9BILA</name>
<dbReference type="Gene3D" id="3.90.1300.10">
    <property type="entry name" value="Amidase signature (AS) domain"/>
    <property type="match status" value="1"/>
</dbReference>
<dbReference type="EMBL" id="CAJOBC010090388">
    <property type="protein sequence ID" value="CAF4390539.1"/>
    <property type="molecule type" value="Genomic_DNA"/>
</dbReference>
<dbReference type="InterPro" id="IPR023631">
    <property type="entry name" value="Amidase_dom"/>
</dbReference>
<proteinExistence type="predicted"/>
<feature type="domain" description="Amidase" evidence="1">
    <location>
        <begin position="14"/>
        <end position="300"/>
    </location>
</feature>
<organism evidence="2 4">
    <name type="scientific">Didymodactylos carnosus</name>
    <dbReference type="NCBI Taxonomy" id="1234261"/>
    <lineage>
        <taxon>Eukaryota</taxon>
        <taxon>Metazoa</taxon>
        <taxon>Spiralia</taxon>
        <taxon>Gnathifera</taxon>
        <taxon>Rotifera</taxon>
        <taxon>Eurotatoria</taxon>
        <taxon>Bdelloidea</taxon>
        <taxon>Philodinida</taxon>
        <taxon>Philodinidae</taxon>
        <taxon>Didymodactylos</taxon>
    </lineage>
</organism>
<comment type="caution">
    <text evidence="2">The sequence shown here is derived from an EMBL/GenBank/DDBJ whole genome shotgun (WGS) entry which is preliminary data.</text>
</comment>
<protein>
    <recommendedName>
        <fullName evidence="1">Amidase domain-containing protein</fullName>
    </recommendedName>
</protein>
<dbReference type="AlphaFoldDB" id="A0A815V834"/>
<dbReference type="EMBL" id="CAJNOQ010024807">
    <property type="protein sequence ID" value="CAF1531265.1"/>
    <property type="molecule type" value="Genomic_DNA"/>
</dbReference>
<dbReference type="InterPro" id="IPR036928">
    <property type="entry name" value="AS_sf"/>
</dbReference>
<evidence type="ECO:0000313" key="3">
    <source>
        <dbReference type="EMBL" id="CAF4390539.1"/>
    </source>
</evidence>
<dbReference type="OrthoDB" id="421993at2759"/>
<reference evidence="2" key="1">
    <citation type="submission" date="2021-02" db="EMBL/GenBank/DDBJ databases">
        <authorList>
            <person name="Nowell W R."/>
        </authorList>
    </citation>
    <scope>NUCLEOTIDE SEQUENCE</scope>
</reference>
<dbReference type="Proteomes" id="UP000681722">
    <property type="component" value="Unassembled WGS sequence"/>
</dbReference>
<keyword evidence="4" id="KW-1185">Reference proteome</keyword>
<feature type="non-terminal residue" evidence="2">
    <location>
        <position position="1"/>
    </location>
</feature>
<evidence type="ECO:0000313" key="2">
    <source>
        <dbReference type="EMBL" id="CAF1531265.1"/>
    </source>
</evidence>
<accession>A0A815V834</accession>
<evidence type="ECO:0000313" key="4">
    <source>
        <dbReference type="Proteomes" id="UP000663829"/>
    </source>
</evidence>